<dbReference type="GO" id="GO:0071944">
    <property type="term" value="C:cell periphery"/>
    <property type="evidence" value="ECO:0007669"/>
    <property type="project" value="UniProtKB-ARBA"/>
</dbReference>
<dbReference type="EMBL" id="JADGJD010000300">
    <property type="protein sequence ID" value="KAJ3052379.1"/>
    <property type="molecule type" value="Genomic_DNA"/>
</dbReference>
<accession>A0AAD5SEE5</accession>
<keyword evidence="8" id="KW-1185">Reference proteome</keyword>
<comment type="subcellular location">
    <subcellularLocation>
        <location evidence="1">Membrane</location>
        <topology evidence="1">Single-pass membrane protein</topology>
    </subcellularLocation>
</comment>
<dbReference type="PANTHER" id="PTHR15549:SF26">
    <property type="entry name" value="AXIAL BUDDING PATTERN PROTEIN 2-RELATED"/>
    <property type="match status" value="1"/>
</dbReference>
<evidence type="ECO:0000256" key="6">
    <source>
        <dbReference type="SAM" id="Phobius"/>
    </source>
</evidence>
<organism evidence="7 8">
    <name type="scientific">Rhizophlyctis rosea</name>
    <dbReference type="NCBI Taxonomy" id="64517"/>
    <lineage>
        <taxon>Eukaryota</taxon>
        <taxon>Fungi</taxon>
        <taxon>Fungi incertae sedis</taxon>
        <taxon>Chytridiomycota</taxon>
        <taxon>Chytridiomycota incertae sedis</taxon>
        <taxon>Chytridiomycetes</taxon>
        <taxon>Rhizophlyctidales</taxon>
        <taxon>Rhizophlyctidaceae</taxon>
        <taxon>Rhizophlyctis</taxon>
    </lineage>
</organism>
<dbReference type="InterPro" id="IPR051694">
    <property type="entry name" value="Immunoregulatory_rcpt-like"/>
</dbReference>
<dbReference type="AlphaFoldDB" id="A0AAD5SEE5"/>
<keyword evidence="3 6" id="KW-1133">Transmembrane helix</keyword>
<reference evidence="7" key="1">
    <citation type="submission" date="2020-05" db="EMBL/GenBank/DDBJ databases">
        <title>Phylogenomic resolution of chytrid fungi.</title>
        <authorList>
            <person name="Stajich J.E."/>
            <person name="Amses K."/>
            <person name="Simmons R."/>
            <person name="Seto K."/>
            <person name="Myers J."/>
            <person name="Bonds A."/>
            <person name="Quandt C.A."/>
            <person name="Barry K."/>
            <person name="Liu P."/>
            <person name="Grigoriev I."/>
            <person name="Longcore J.E."/>
            <person name="James T.Y."/>
        </authorList>
    </citation>
    <scope>NUCLEOTIDE SEQUENCE</scope>
    <source>
        <strain evidence="7">JEL0318</strain>
    </source>
</reference>
<feature type="region of interest" description="Disordered" evidence="5">
    <location>
        <begin position="81"/>
        <end position="106"/>
    </location>
</feature>
<protein>
    <recommendedName>
        <fullName evidence="9">Transmembrane protein</fullName>
    </recommendedName>
</protein>
<sequence>MSNCNKAFERCGGTLFFGESDNDNNKNDKHNILHHNNYLFNNNYPHNCQKAHTDLYQSSSESPTPTTITSLTTTLTTTIRTTRSSASISPTAPVESETQSSSSSNKTPVIAGAVVGVLLAACLILGFFVRLVRRRKNRLHDEGPLDFHPTKLSSATPPFSSGSSAVPKYEEMPDMVMPGHVTGQQTPVSGGADQYSAPPVSSSTTPEMGYAAAGYQYPAPPPGAYNPYGGMYAPQGVPMQYAQGYYPPPPPGSDYSGYAAYPNQYPYAYGYPAYGAEGYPVATAGTPTSPVQAPTSSVGMVPPASLVATDGQLKAPERTVSQGVDRGVADADGTLVRSSSTRSRGSKERK</sequence>
<evidence type="ECO:0000256" key="2">
    <source>
        <dbReference type="ARBA" id="ARBA00022692"/>
    </source>
</evidence>
<evidence type="ECO:0000313" key="7">
    <source>
        <dbReference type="EMBL" id="KAJ3052379.1"/>
    </source>
</evidence>
<dbReference type="Proteomes" id="UP001212841">
    <property type="component" value="Unassembled WGS sequence"/>
</dbReference>
<feature type="compositionally biased region" description="Low complexity" evidence="5">
    <location>
        <begin position="81"/>
        <end position="93"/>
    </location>
</feature>
<comment type="caution">
    <text evidence="7">The sequence shown here is derived from an EMBL/GenBank/DDBJ whole genome shotgun (WGS) entry which is preliminary data.</text>
</comment>
<evidence type="ECO:0000256" key="1">
    <source>
        <dbReference type="ARBA" id="ARBA00004167"/>
    </source>
</evidence>
<dbReference type="GO" id="GO:0016020">
    <property type="term" value="C:membrane"/>
    <property type="evidence" value="ECO:0007669"/>
    <property type="project" value="UniProtKB-SubCell"/>
</dbReference>
<evidence type="ECO:0008006" key="9">
    <source>
        <dbReference type="Google" id="ProtNLM"/>
    </source>
</evidence>
<gene>
    <name evidence="7" type="ORF">HK097_006441</name>
</gene>
<feature type="region of interest" description="Disordered" evidence="5">
    <location>
        <begin position="310"/>
        <end position="350"/>
    </location>
</feature>
<feature type="transmembrane region" description="Helical" evidence="6">
    <location>
        <begin position="109"/>
        <end position="129"/>
    </location>
</feature>
<dbReference type="PANTHER" id="PTHR15549">
    <property type="entry name" value="PAIRED IMMUNOGLOBULIN-LIKE TYPE 2 RECEPTOR"/>
    <property type="match status" value="1"/>
</dbReference>
<dbReference type="CDD" id="cd12087">
    <property type="entry name" value="TM_EGFR-like"/>
    <property type="match status" value="1"/>
</dbReference>
<name>A0AAD5SEE5_9FUNG</name>
<keyword evidence="2 6" id="KW-0812">Transmembrane</keyword>
<evidence type="ECO:0000313" key="8">
    <source>
        <dbReference type="Proteomes" id="UP001212841"/>
    </source>
</evidence>
<keyword evidence="4 6" id="KW-0472">Membrane</keyword>
<feature type="region of interest" description="Disordered" evidence="5">
    <location>
        <begin position="141"/>
        <end position="203"/>
    </location>
</feature>
<evidence type="ECO:0000256" key="5">
    <source>
        <dbReference type="SAM" id="MobiDB-lite"/>
    </source>
</evidence>
<evidence type="ECO:0000256" key="3">
    <source>
        <dbReference type="ARBA" id="ARBA00022989"/>
    </source>
</evidence>
<proteinExistence type="predicted"/>
<evidence type="ECO:0000256" key="4">
    <source>
        <dbReference type="ARBA" id="ARBA00023136"/>
    </source>
</evidence>
<feature type="compositionally biased region" description="Low complexity" evidence="5">
    <location>
        <begin position="153"/>
        <end position="165"/>
    </location>
</feature>